<evidence type="ECO:0000313" key="3">
    <source>
        <dbReference type="Proteomes" id="UP000503349"/>
    </source>
</evidence>
<sequence>MFHKKQAVGQEDSCTRSFHFIPTPLQKASGKIKGHSTGTLARFFSFPLLFIYLFYSFWDGKGSFKPLRIILAQDLYQSKGHVKTLHTIF</sequence>
<proteinExistence type="predicted"/>
<evidence type="ECO:0000313" key="2">
    <source>
        <dbReference type="EMBL" id="KAF3707353.1"/>
    </source>
</evidence>
<accession>A0A6G1QYG4</accession>
<keyword evidence="3" id="KW-1185">Reference proteome</keyword>
<reference evidence="2 3" key="1">
    <citation type="submission" date="2019-02" db="EMBL/GenBank/DDBJ databases">
        <title>Opniocepnalus argus genome.</title>
        <authorList>
            <person name="Zhou C."/>
            <person name="Xiao S."/>
        </authorList>
    </citation>
    <scope>NUCLEOTIDE SEQUENCE [LARGE SCALE GENOMIC DNA]</scope>
    <source>
        <strain evidence="2">OARG1902GOOAL</strain>
        <tissue evidence="2">Muscle</tissue>
    </source>
</reference>
<reference evidence="3" key="2">
    <citation type="submission" date="2019-02" db="EMBL/GenBank/DDBJ databases">
        <title>Opniocepnalus argus Var Kimnra genome.</title>
        <authorList>
            <person name="Zhou C."/>
            <person name="Xiao S."/>
        </authorList>
    </citation>
    <scope>NUCLEOTIDE SEQUENCE [LARGE SCALE GENOMIC DNA]</scope>
</reference>
<dbReference type="EMBL" id="CM015712">
    <property type="protein sequence ID" value="KAF3707353.1"/>
    <property type="molecule type" value="Genomic_DNA"/>
</dbReference>
<evidence type="ECO:0000256" key="1">
    <source>
        <dbReference type="SAM" id="Phobius"/>
    </source>
</evidence>
<feature type="transmembrane region" description="Helical" evidence="1">
    <location>
        <begin position="40"/>
        <end position="58"/>
    </location>
</feature>
<dbReference type="Proteomes" id="UP000503349">
    <property type="component" value="Chromosome 1"/>
</dbReference>
<keyword evidence="1" id="KW-1133">Transmembrane helix</keyword>
<name>A0A6G1QYG4_CHAAH</name>
<keyword evidence="1" id="KW-0472">Membrane</keyword>
<gene>
    <name evidence="2" type="ORF">EXN66_Car000526</name>
</gene>
<keyword evidence="1" id="KW-0812">Transmembrane</keyword>
<protein>
    <submittedName>
        <fullName evidence="2">Uncharacterized protein</fullName>
    </submittedName>
</protein>
<dbReference type="AlphaFoldDB" id="A0A6G1QYG4"/>
<organism evidence="2 3">
    <name type="scientific">Channa argus</name>
    <name type="common">Northern snakehead</name>
    <name type="synonym">Ophicephalus argus</name>
    <dbReference type="NCBI Taxonomy" id="215402"/>
    <lineage>
        <taxon>Eukaryota</taxon>
        <taxon>Metazoa</taxon>
        <taxon>Chordata</taxon>
        <taxon>Craniata</taxon>
        <taxon>Vertebrata</taxon>
        <taxon>Euteleostomi</taxon>
        <taxon>Actinopterygii</taxon>
        <taxon>Neopterygii</taxon>
        <taxon>Teleostei</taxon>
        <taxon>Neoteleostei</taxon>
        <taxon>Acanthomorphata</taxon>
        <taxon>Anabantaria</taxon>
        <taxon>Anabantiformes</taxon>
        <taxon>Channoidei</taxon>
        <taxon>Channidae</taxon>
        <taxon>Channa</taxon>
    </lineage>
</organism>